<keyword evidence="6" id="KW-1185">Reference proteome</keyword>
<evidence type="ECO:0000256" key="1">
    <source>
        <dbReference type="PROSITE-ProRule" id="PRU00703"/>
    </source>
</evidence>
<evidence type="ECO:0000313" key="6">
    <source>
        <dbReference type="Proteomes" id="UP000269883"/>
    </source>
</evidence>
<feature type="domain" description="GGDEF" evidence="3">
    <location>
        <begin position="632"/>
        <end position="785"/>
    </location>
</feature>
<dbReference type="InterPro" id="IPR035919">
    <property type="entry name" value="EAL_sf"/>
</dbReference>
<dbReference type="SUPFAM" id="SSF54631">
    <property type="entry name" value="CBS-domain pair"/>
    <property type="match status" value="1"/>
</dbReference>
<organism evidence="5 6">
    <name type="scientific">Desulfovibrio ferrophilus</name>
    <dbReference type="NCBI Taxonomy" id="241368"/>
    <lineage>
        <taxon>Bacteria</taxon>
        <taxon>Pseudomonadati</taxon>
        <taxon>Thermodesulfobacteriota</taxon>
        <taxon>Desulfovibrionia</taxon>
        <taxon>Desulfovibrionales</taxon>
        <taxon>Desulfovibrionaceae</taxon>
        <taxon>Desulfovibrio</taxon>
    </lineage>
</organism>
<dbReference type="InterPro" id="IPR046342">
    <property type="entry name" value="CBS_dom_sf"/>
</dbReference>
<protein>
    <submittedName>
        <fullName evidence="5">Diguanylate cyclase/phosphodiesterase</fullName>
    </submittedName>
</protein>
<dbReference type="EMBL" id="AP017378">
    <property type="protein sequence ID" value="BBD08112.1"/>
    <property type="molecule type" value="Genomic_DNA"/>
</dbReference>
<dbReference type="Gene3D" id="3.10.580.10">
    <property type="entry name" value="CBS-domain"/>
    <property type="match status" value="1"/>
</dbReference>
<gene>
    <name evidence="5" type="ORF">DFE_1386</name>
</gene>
<dbReference type="SMART" id="SM00267">
    <property type="entry name" value="GGDEF"/>
    <property type="match status" value="1"/>
</dbReference>
<dbReference type="Pfam" id="PF00563">
    <property type="entry name" value="EAL"/>
    <property type="match status" value="1"/>
</dbReference>
<dbReference type="InterPro" id="IPR050706">
    <property type="entry name" value="Cyclic-di-GMP_PDE-like"/>
</dbReference>
<dbReference type="InterPro" id="IPR029787">
    <property type="entry name" value="Nucleotide_cyclase"/>
</dbReference>
<feature type="domain" description="CBS" evidence="4">
    <location>
        <begin position="476"/>
        <end position="534"/>
    </location>
</feature>
<dbReference type="CDD" id="cd01949">
    <property type="entry name" value="GGDEF"/>
    <property type="match status" value="1"/>
</dbReference>
<evidence type="ECO:0000313" key="5">
    <source>
        <dbReference type="EMBL" id="BBD08112.1"/>
    </source>
</evidence>
<dbReference type="Gene3D" id="3.30.70.270">
    <property type="match status" value="1"/>
</dbReference>
<dbReference type="PANTHER" id="PTHR33121">
    <property type="entry name" value="CYCLIC DI-GMP PHOSPHODIESTERASE PDEF"/>
    <property type="match status" value="1"/>
</dbReference>
<feature type="domain" description="EAL" evidence="2">
    <location>
        <begin position="205"/>
        <end position="455"/>
    </location>
</feature>
<dbReference type="InterPro" id="IPR000644">
    <property type="entry name" value="CBS_dom"/>
</dbReference>
<dbReference type="OrthoDB" id="9813903at2"/>
<sequence length="837" mass="92958">MSSHEFQNYPLSTGVNMLEAVRGFGSALFAKDSSTGIELTKPGESSLSFMRPGGRERIEAFLDSGSVVALFYIEVENFQVFLDIYGGMIAGRILTIIEEEIRLLSDELLSKCKLRYIDRLEPGKFLILCGDDQWQEEHLGDLVLTFRLKLKSRVKQETLNVTGQGLNVLTGYGMLEDTDAKLEDSAYRALSDARRVAAGTLDVTKLSLLREFREIVSDRLLESVFQPIVDLETGNIKSWEALTRGPKKSHFRSPAVLFDFAEEVDQVFCLERTCRESAIHRLGTLGQDQKLFLNIHPRTIVDPEFSPGKTLQLLEKVGLKAADVVLEITERHSVRDFDLFHRTLDHYRNQGFQVAVDDVGTGYSGLWSIAQIRPDYLKVDMSLVRGIDSDPVKRALMETLVTFSDNIGCRLIAEGIENEDELSTLMRMGVHYGQGYFLARPAYPKPGLPPEVQNHFSKSGRGMVGDRRIASPLRELVESVPSVKPETTVMEVKELLKGAGPMGAAVVVNGRRPVGLVMRHHLDSALSSQYGLSLYLNRPVSLIMDPSPLYAENGIPVENVAREAMKRKKTTVFDHVVVTERGRLQGVVSVQRMMDTIATAQVEMAKGANPLTGLPGNVVIELELERRCNSGESFAIIYADLDNFKVYNDTYGFKNGDKIIQLIATVTQWAARRHGDSSRDFVGHIGGDDLVIMCNSERSERIAKAITRCFGRLVKGCYMPADRDRGWIEAKGRDGCVQQFPLVSVSLAIVDCQGLCDFSVLGHRAAEMKKYAKSITGNSYVRDRRGSISGMESETDPEYCSIAIDATGHAGVAVCEFPKNEVPKVETSEPVCETQES</sequence>
<dbReference type="PANTHER" id="PTHR33121:SF76">
    <property type="entry name" value="SIGNALING PROTEIN"/>
    <property type="match status" value="1"/>
</dbReference>
<evidence type="ECO:0000259" key="4">
    <source>
        <dbReference type="PROSITE" id="PS51371"/>
    </source>
</evidence>
<accession>A0A2Z6AXX0</accession>
<dbReference type="NCBIfam" id="TIGR00254">
    <property type="entry name" value="GGDEF"/>
    <property type="match status" value="1"/>
</dbReference>
<dbReference type="KEGG" id="dfl:DFE_1386"/>
<dbReference type="PROSITE" id="PS50887">
    <property type="entry name" value="GGDEF"/>
    <property type="match status" value="1"/>
</dbReference>
<dbReference type="InterPro" id="IPR001633">
    <property type="entry name" value="EAL_dom"/>
</dbReference>
<dbReference type="Proteomes" id="UP000269883">
    <property type="component" value="Chromosome"/>
</dbReference>
<dbReference type="InterPro" id="IPR043128">
    <property type="entry name" value="Rev_trsase/Diguanyl_cyclase"/>
</dbReference>
<dbReference type="SUPFAM" id="SSF55073">
    <property type="entry name" value="Nucleotide cyclase"/>
    <property type="match status" value="1"/>
</dbReference>
<proteinExistence type="predicted"/>
<evidence type="ECO:0000259" key="3">
    <source>
        <dbReference type="PROSITE" id="PS50887"/>
    </source>
</evidence>
<dbReference type="CDD" id="cd01948">
    <property type="entry name" value="EAL"/>
    <property type="match status" value="1"/>
</dbReference>
<dbReference type="Pfam" id="PF00990">
    <property type="entry name" value="GGDEF"/>
    <property type="match status" value="1"/>
</dbReference>
<evidence type="ECO:0000259" key="2">
    <source>
        <dbReference type="PROSITE" id="PS50883"/>
    </source>
</evidence>
<dbReference type="SMART" id="SM00052">
    <property type="entry name" value="EAL"/>
    <property type="match status" value="1"/>
</dbReference>
<dbReference type="Gene3D" id="3.20.20.450">
    <property type="entry name" value="EAL domain"/>
    <property type="match status" value="1"/>
</dbReference>
<dbReference type="SUPFAM" id="SSF141868">
    <property type="entry name" value="EAL domain-like"/>
    <property type="match status" value="1"/>
</dbReference>
<dbReference type="GO" id="GO:0071111">
    <property type="term" value="F:cyclic-guanylate-specific phosphodiesterase activity"/>
    <property type="evidence" value="ECO:0007669"/>
    <property type="project" value="InterPro"/>
</dbReference>
<name>A0A2Z6AXX0_9BACT</name>
<keyword evidence="1" id="KW-0129">CBS domain</keyword>
<dbReference type="AlphaFoldDB" id="A0A2Z6AXX0"/>
<reference evidence="5 6" key="1">
    <citation type="journal article" date="2018" name="Sci. Adv.">
        <title>Multi-heme cytochromes provide a pathway for survival in energy-limited environments.</title>
        <authorList>
            <person name="Deng X."/>
            <person name="Dohmae N."/>
            <person name="Nealson K.H."/>
            <person name="Hashimoto K."/>
            <person name="Okamoto A."/>
        </authorList>
    </citation>
    <scope>NUCLEOTIDE SEQUENCE [LARGE SCALE GENOMIC DNA]</scope>
    <source>
        <strain evidence="5 6">IS5</strain>
    </source>
</reference>
<dbReference type="Pfam" id="PF00571">
    <property type="entry name" value="CBS"/>
    <property type="match status" value="2"/>
</dbReference>
<dbReference type="InterPro" id="IPR000160">
    <property type="entry name" value="GGDEF_dom"/>
</dbReference>
<dbReference type="PROSITE" id="PS50883">
    <property type="entry name" value="EAL"/>
    <property type="match status" value="1"/>
</dbReference>
<dbReference type="PROSITE" id="PS51371">
    <property type="entry name" value="CBS"/>
    <property type="match status" value="1"/>
</dbReference>
<dbReference type="RefSeq" id="WP_126377946.1">
    <property type="nucleotide sequence ID" value="NZ_AP017378.1"/>
</dbReference>